<dbReference type="Proteomes" id="UP000271925">
    <property type="component" value="Unassembled WGS sequence"/>
</dbReference>
<proteinExistence type="predicted"/>
<evidence type="ECO:0000313" key="2">
    <source>
        <dbReference type="Proteomes" id="UP000271925"/>
    </source>
</evidence>
<keyword evidence="2" id="KW-1185">Reference proteome</keyword>
<evidence type="ECO:0000313" key="1">
    <source>
        <dbReference type="EMBL" id="RRB02887.1"/>
    </source>
</evidence>
<reference evidence="1 2" key="1">
    <citation type="submission" date="2018-11" db="EMBL/GenBank/DDBJ databases">
        <authorList>
            <person name="Zhou Z."/>
            <person name="Wang G."/>
        </authorList>
    </citation>
    <scope>NUCLEOTIDE SEQUENCE [LARGE SCALE GENOMIC DNA]</scope>
    <source>
        <strain evidence="1 2">KCTC52004</strain>
    </source>
</reference>
<dbReference type="Pfam" id="PF14356">
    <property type="entry name" value="DUF4403"/>
    <property type="match status" value="1"/>
</dbReference>
<accession>A0A3P1BP61</accession>
<comment type="caution">
    <text evidence="1">The sequence shown here is derived from an EMBL/GenBank/DDBJ whole genome shotgun (WGS) entry which is preliminary data.</text>
</comment>
<protein>
    <submittedName>
        <fullName evidence="1">DUF4403 family protein</fullName>
    </submittedName>
</protein>
<name>A0A3P1BP61_9BACT</name>
<dbReference type="PROSITE" id="PS51257">
    <property type="entry name" value="PROKAR_LIPOPROTEIN"/>
    <property type="match status" value="1"/>
</dbReference>
<dbReference type="RefSeq" id="WP_124877049.1">
    <property type="nucleotide sequence ID" value="NZ_RQJO01000009.1"/>
</dbReference>
<organism evidence="1 2">
    <name type="scientific">Larkinella rosea</name>
    <dbReference type="NCBI Taxonomy" id="2025312"/>
    <lineage>
        <taxon>Bacteria</taxon>
        <taxon>Pseudomonadati</taxon>
        <taxon>Bacteroidota</taxon>
        <taxon>Cytophagia</taxon>
        <taxon>Cytophagales</taxon>
        <taxon>Spirosomataceae</taxon>
        <taxon>Larkinella</taxon>
    </lineage>
</organism>
<dbReference type="AlphaFoldDB" id="A0A3P1BP61"/>
<dbReference type="EMBL" id="RQJO01000009">
    <property type="protein sequence ID" value="RRB02887.1"/>
    <property type="molecule type" value="Genomic_DNA"/>
</dbReference>
<sequence>MTRDASEQNRLPFYLIRATLLAVLLAGACSCKRVRPEPPAARNFDDSLQVDSSYISAPIRFDITDLEGKINKALGRVLVENAQIKSGISRPIYIRIERSAPIRLAFDGNRLTFGASLKIWISNPLRLSNNPKDTSNRVYSALEVRFRSPLTVRNDWRMETNVELEHYRWITEPQIRLLGINIPVTKLADHILKKRENGIENAIDKAVFNELRLDRELQTVWRDIQKPLLINRAYQEVWLRPRPFAVLVGPIRGNPTSIIIPMRIKLAIDSKFGSKPVYDPNPQLPRLQKVAFLPMISHLNLLSRIPYHQMSAVLNQFITGKKFDIVNHLVDIEKVSVYGSDHALIVRTDIKGAIAGTLYFRGRPAFDTLRNELVMQNIDYDMQTEQSLAKVADWLLHDTLKDTVQAAMKMPLQEYFTLIPNRIETAFAKAKVGRKARIDIPKFQLSPKAIAVRPDGLYILLHADAAMILEVVNL</sequence>
<dbReference type="OrthoDB" id="9774949at2"/>
<gene>
    <name evidence="1" type="ORF">EHT25_20840</name>
</gene>
<dbReference type="InterPro" id="IPR025515">
    <property type="entry name" value="DUF4403"/>
</dbReference>